<dbReference type="SUPFAM" id="SSF82171">
    <property type="entry name" value="DPP6 N-terminal domain-like"/>
    <property type="match status" value="1"/>
</dbReference>
<feature type="signal peptide" evidence="2">
    <location>
        <begin position="1"/>
        <end position="19"/>
    </location>
</feature>
<feature type="chain" id="PRO_5012558006" evidence="2">
    <location>
        <begin position="20"/>
        <end position="652"/>
    </location>
</feature>
<dbReference type="PANTHER" id="PTHR42776:SF27">
    <property type="entry name" value="DIPEPTIDYL PEPTIDASE FAMILY MEMBER 6"/>
    <property type="match status" value="1"/>
</dbReference>
<feature type="domain" description="Peptidase S9 prolyl oligopeptidase catalytic" evidence="3">
    <location>
        <begin position="443"/>
        <end position="649"/>
    </location>
</feature>
<dbReference type="AlphaFoldDB" id="A0A249MQT3"/>
<evidence type="ECO:0000259" key="3">
    <source>
        <dbReference type="Pfam" id="PF00326"/>
    </source>
</evidence>
<dbReference type="KEGG" id="shyd:CJD35_04010"/>
<dbReference type="InterPro" id="IPR001375">
    <property type="entry name" value="Peptidase_S9_cat"/>
</dbReference>
<dbReference type="GO" id="GO:0004252">
    <property type="term" value="F:serine-type endopeptidase activity"/>
    <property type="evidence" value="ECO:0007669"/>
    <property type="project" value="TreeGrafter"/>
</dbReference>
<dbReference type="Gene3D" id="3.40.50.1820">
    <property type="entry name" value="alpha/beta hydrolase"/>
    <property type="match status" value="1"/>
</dbReference>
<evidence type="ECO:0000256" key="1">
    <source>
        <dbReference type="ARBA" id="ARBA00022801"/>
    </source>
</evidence>
<dbReference type="GO" id="GO:0006508">
    <property type="term" value="P:proteolysis"/>
    <property type="evidence" value="ECO:0007669"/>
    <property type="project" value="InterPro"/>
</dbReference>
<name>A0A249MQT3_SPHXE</name>
<keyword evidence="1" id="KW-0378">Hydrolase</keyword>
<dbReference type="RefSeq" id="WP_017181114.1">
    <property type="nucleotide sequence ID" value="NZ_CP022745.1"/>
</dbReference>
<reference evidence="4 5" key="1">
    <citation type="submission" date="2017-08" db="EMBL/GenBank/DDBJ databases">
        <title>Whole Genome Sequence of Sphingobium hydrophobicum C1: Insights into Adaption to the Electronic-waste Contaminated Sediment.</title>
        <authorList>
            <person name="Song D."/>
            <person name="Chen X."/>
            <person name="Xu M."/>
        </authorList>
    </citation>
    <scope>NUCLEOTIDE SEQUENCE [LARGE SCALE GENOMIC DNA]</scope>
    <source>
        <strain evidence="4 5">C1</strain>
    </source>
</reference>
<protein>
    <submittedName>
        <fullName evidence="4">S9 family peptidase</fullName>
    </submittedName>
</protein>
<dbReference type="Pfam" id="PF00326">
    <property type="entry name" value="Peptidase_S9"/>
    <property type="match status" value="1"/>
</dbReference>
<evidence type="ECO:0000313" key="5">
    <source>
        <dbReference type="Proteomes" id="UP000217141"/>
    </source>
</evidence>
<keyword evidence="2" id="KW-0732">Signal</keyword>
<evidence type="ECO:0000313" key="4">
    <source>
        <dbReference type="EMBL" id="ASY43710.1"/>
    </source>
</evidence>
<dbReference type="InterPro" id="IPR029058">
    <property type="entry name" value="AB_hydrolase_fold"/>
</dbReference>
<evidence type="ECO:0000256" key="2">
    <source>
        <dbReference type="SAM" id="SignalP"/>
    </source>
</evidence>
<organism evidence="4 5">
    <name type="scientific">Sphingobium xenophagum</name>
    <dbReference type="NCBI Taxonomy" id="121428"/>
    <lineage>
        <taxon>Bacteria</taxon>
        <taxon>Pseudomonadati</taxon>
        <taxon>Pseudomonadota</taxon>
        <taxon>Alphaproteobacteria</taxon>
        <taxon>Sphingomonadales</taxon>
        <taxon>Sphingomonadaceae</taxon>
        <taxon>Sphingobium</taxon>
    </lineage>
</organism>
<accession>A0A249MQT3</accession>
<dbReference type="EMBL" id="CP022745">
    <property type="protein sequence ID" value="ASY43710.1"/>
    <property type="molecule type" value="Genomic_DNA"/>
</dbReference>
<dbReference type="Proteomes" id="UP000217141">
    <property type="component" value="Chromosome I"/>
</dbReference>
<dbReference type="PANTHER" id="PTHR42776">
    <property type="entry name" value="SERINE PEPTIDASE S9 FAMILY MEMBER"/>
    <property type="match status" value="1"/>
</dbReference>
<proteinExistence type="predicted"/>
<dbReference type="SUPFAM" id="SSF53474">
    <property type="entry name" value="alpha/beta-Hydrolases"/>
    <property type="match status" value="1"/>
</dbReference>
<sequence length="652" mass="71860">MKAFFTWLASSALPFAALAQTDATVAPAQTDAPAYTLKDFAALPLMDAPALSPNGLHIASRVAVNGEQRLVIADVHEGADRIRSIGLSDNDLNWWQWVNDDWLIAGVGAESNVQGTPWYISRVVSIKRDGSKVILLAKKDAAQNADDVIWMARDGTPRIMLSYQTSIFYNEPGFWPRVDEIDVSTGRMHSVVAPKTFVRSWFADAAGTVRMGVGYSDATRTAKLVYRPDGKASFRTIDRADRRRGESLVSPLLFTADPNKAIAEDDREGTDALYELDLTTLELGKKIFSAPGFDIGSISTDSSGMALAGVAYTANGPSVHWFDATLAKIQADLDKAVPDRRARIISLSRDRQRMIVHVGSADQPGAYYYYDTNAGAMSLLSKVSGRFSTKTHLGPVKTIHYKARDGLDIAAVLTLPVGSAAKDLPLILMPHGGPFARDSEDWDWWVQFLAWRGYAVLQPNYRGSSGYGTAFAEKGEGQWGLAMQDDLNDAVDWAVKQGIADPKRVCMVGASYGGYAAMRAAQRDPAKYRCAVSYAGVSDLAAMMRYDRRFLNHSTRQDWLKEQAPDFASVSPVHFASQFATPILLMHGKKDRRVQVNQSREMAEKLKAAGKVEGRDYIYVEQPLADHHFSREADRLEFLEQMDAFLKAHNPA</sequence>
<gene>
    <name evidence="4" type="ORF">CJD35_04010</name>
</gene>